<dbReference type="InterPro" id="IPR049482">
    <property type="entry name" value="ANM3-like_C2H2_Zf"/>
</dbReference>
<dbReference type="RefSeq" id="XP_033600245.1">
    <property type="nucleotide sequence ID" value="XM_033745563.1"/>
</dbReference>
<dbReference type="FunFam" id="3.40.50.150:FF:000034">
    <property type="entry name" value="Protein arginine N-methyltransferase 3"/>
    <property type="match status" value="1"/>
</dbReference>
<dbReference type="InterPro" id="IPR029063">
    <property type="entry name" value="SAM-dependent_MTases_sf"/>
</dbReference>
<evidence type="ECO:0000256" key="10">
    <source>
        <dbReference type="ARBA" id="ARBA00022771"/>
    </source>
</evidence>
<evidence type="ECO:0000259" key="19">
    <source>
        <dbReference type="Pfam" id="PF22528"/>
    </source>
</evidence>
<dbReference type="PANTHER" id="PTHR11006:SF116">
    <property type="entry name" value="PROTEIN METHYLTRANSFERASE"/>
    <property type="match status" value="1"/>
</dbReference>
<dbReference type="Gene3D" id="2.70.160.11">
    <property type="entry name" value="Hnrnp arginine n-methyltransferase1"/>
    <property type="match status" value="1"/>
</dbReference>
<evidence type="ECO:0000256" key="16">
    <source>
        <dbReference type="SAM" id="MobiDB-lite"/>
    </source>
</evidence>
<keyword evidence="9" id="KW-0479">Metal-binding</keyword>
<dbReference type="Proteomes" id="UP000799437">
    <property type="component" value="Unassembled WGS sequence"/>
</dbReference>
<evidence type="ECO:0000256" key="13">
    <source>
        <dbReference type="ARBA" id="ARBA00047384"/>
    </source>
</evidence>
<keyword evidence="7 15" id="KW-0808">Transferase</keyword>
<dbReference type="InterPro" id="IPR036236">
    <property type="entry name" value="Znf_C2H2_sf"/>
</dbReference>
<feature type="domain" description="Protein arginine N-methyltransferase 3-like C2H2 zinc finger" evidence="18">
    <location>
        <begin position="84"/>
        <end position="124"/>
    </location>
</feature>
<dbReference type="CDD" id="cd02440">
    <property type="entry name" value="AdoMet_MTases"/>
    <property type="match status" value="1"/>
</dbReference>
<dbReference type="InterPro" id="IPR025799">
    <property type="entry name" value="Arg_MeTrfase"/>
</dbReference>
<feature type="domain" description="Protein arginine N-methyltransferase" evidence="19">
    <location>
        <begin position="361"/>
        <end position="544"/>
    </location>
</feature>
<dbReference type="InterPro" id="IPR041698">
    <property type="entry name" value="Methyltransf_25"/>
</dbReference>
<proteinExistence type="predicted"/>
<dbReference type="GO" id="GO:0005829">
    <property type="term" value="C:cytosol"/>
    <property type="evidence" value="ECO:0007669"/>
    <property type="project" value="UniProtKB-SubCell"/>
</dbReference>
<dbReference type="SUPFAM" id="SSF53335">
    <property type="entry name" value="S-adenosyl-L-methionine-dependent methyltransferases"/>
    <property type="match status" value="1"/>
</dbReference>
<feature type="region of interest" description="Disordered" evidence="16">
    <location>
        <begin position="1"/>
        <end position="33"/>
    </location>
</feature>
<evidence type="ECO:0000256" key="6">
    <source>
        <dbReference type="ARBA" id="ARBA00022603"/>
    </source>
</evidence>
<keyword evidence="10" id="KW-0863">Zinc-finger</keyword>
<evidence type="ECO:0000313" key="21">
    <source>
        <dbReference type="Proteomes" id="UP000799437"/>
    </source>
</evidence>
<evidence type="ECO:0000256" key="12">
    <source>
        <dbReference type="ARBA" id="ARBA00023242"/>
    </source>
</evidence>
<dbReference type="GO" id="GO:0032259">
    <property type="term" value="P:methylation"/>
    <property type="evidence" value="ECO:0007669"/>
    <property type="project" value="UniProtKB-KW"/>
</dbReference>
<dbReference type="AlphaFoldDB" id="A0A6A6W6Z3"/>
<evidence type="ECO:0000256" key="14">
    <source>
        <dbReference type="ARBA" id="ARBA00049303"/>
    </source>
</evidence>
<evidence type="ECO:0000256" key="8">
    <source>
        <dbReference type="ARBA" id="ARBA00022691"/>
    </source>
</evidence>
<dbReference type="SUPFAM" id="SSF57667">
    <property type="entry name" value="beta-beta-alpha zinc fingers"/>
    <property type="match status" value="1"/>
</dbReference>
<keyword evidence="21" id="KW-1185">Reference proteome</keyword>
<comment type="subcellular location">
    <subcellularLocation>
        <location evidence="2">Cytoplasm</location>
        <location evidence="2">Cytosol</location>
    </subcellularLocation>
    <subcellularLocation>
        <location evidence="1">Nucleus</location>
    </subcellularLocation>
</comment>
<dbReference type="OrthoDB" id="7848332at2759"/>
<evidence type="ECO:0000259" key="18">
    <source>
        <dbReference type="Pfam" id="PF21137"/>
    </source>
</evidence>
<evidence type="ECO:0000256" key="3">
    <source>
        <dbReference type="ARBA" id="ARBA00011925"/>
    </source>
</evidence>
<evidence type="ECO:0000256" key="1">
    <source>
        <dbReference type="ARBA" id="ARBA00004123"/>
    </source>
</evidence>
<evidence type="ECO:0000313" key="20">
    <source>
        <dbReference type="EMBL" id="KAF2757794.1"/>
    </source>
</evidence>
<dbReference type="Pfam" id="PF21137">
    <property type="entry name" value="ANM3_C2H2_Zf"/>
    <property type="match status" value="1"/>
</dbReference>
<gene>
    <name evidence="20" type="ORF">EJ05DRAFT_486803</name>
</gene>
<keyword evidence="6 15" id="KW-0489">Methyltransferase</keyword>
<comment type="catalytic activity">
    <reaction evidence="14">
        <text>L-arginyl-[protein] + S-adenosyl-L-methionine = N(omega)-methyl-L-arginyl-[protein] + S-adenosyl-L-homocysteine + H(+)</text>
        <dbReference type="Rhea" id="RHEA:48100"/>
        <dbReference type="Rhea" id="RHEA-COMP:10532"/>
        <dbReference type="Rhea" id="RHEA-COMP:11990"/>
        <dbReference type="ChEBI" id="CHEBI:15378"/>
        <dbReference type="ChEBI" id="CHEBI:29965"/>
        <dbReference type="ChEBI" id="CHEBI:57856"/>
        <dbReference type="ChEBI" id="CHEBI:59789"/>
        <dbReference type="ChEBI" id="CHEBI:65280"/>
    </reaction>
    <physiologicalReaction direction="left-to-right" evidence="14">
        <dbReference type="Rhea" id="RHEA:48101"/>
    </physiologicalReaction>
</comment>
<dbReference type="InterPro" id="IPR055135">
    <property type="entry name" value="PRMT_dom"/>
</dbReference>
<sequence length="561" mass="62755">MAALTPSESDSSSTDPREDEESEGYEDVEPDNEDIEVIGLFDNQTYPDAKTMLNTCKDKFGFDFAGTQKSLDTLGSDGQLIAAGLDFYDSIKLVNFIRSEVKKGNLKPDASTKDRFSGEEYLQPVLENDTLLFSLDDLPAADGSDSSGSLSATKSGDDVVLRVQELEDQLNRLGLEYQEYRTMVAKTLDDRWNSDAPGLASQVKNTEKSKTEEEDKGYFASYGQNDIHETMIKDKVRTEAYRDFIYKHKHIFEGKVVLDIGCGSGILSLFCAKAGAAKVIAVDNSNIIEKTRLVVHASAFDDKITCVRGKIEEVTLPVSKVDIIVSEWMGYALLYEAMLDSVLWARDKYLKPDGLMVPSHCTLHIAPVVEDVVLKEKMKFWRQVYDFDLTPMMNVEGTARPVVEIMYHEPKEIGARSYEFLQLPLHTITASELSFVKEFRLEIDQDIDSLGGWLIWFDAFFLESRNEELPRDARAATWTSEGRRGVAFTTGPEGTKTHWECAFLSTQAKKMPGIVKGGVVSGVVEYRKPNPDSRSLDIRIRWNAGKDGGEAEMVWTMGIDG</sequence>
<feature type="compositionally biased region" description="Low complexity" evidence="16">
    <location>
        <begin position="1"/>
        <end position="14"/>
    </location>
</feature>
<feature type="domain" description="Methyltransferase" evidence="17">
    <location>
        <begin position="257"/>
        <end position="354"/>
    </location>
</feature>
<keyword evidence="12" id="KW-0539">Nucleus</keyword>
<evidence type="ECO:0000256" key="11">
    <source>
        <dbReference type="ARBA" id="ARBA00022833"/>
    </source>
</evidence>
<keyword evidence="4" id="KW-0963">Cytoplasm</keyword>
<evidence type="ECO:0000259" key="17">
    <source>
        <dbReference type="Pfam" id="PF13649"/>
    </source>
</evidence>
<dbReference type="EMBL" id="ML996573">
    <property type="protein sequence ID" value="KAF2757794.1"/>
    <property type="molecule type" value="Genomic_DNA"/>
</dbReference>
<evidence type="ECO:0000256" key="2">
    <source>
        <dbReference type="ARBA" id="ARBA00004514"/>
    </source>
</evidence>
<dbReference type="GeneID" id="54486617"/>
<dbReference type="EC" id="2.1.1.319" evidence="3"/>
<dbReference type="Gene3D" id="3.40.50.150">
    <property type="entry name" value="Vaccinia Virus protein VP39"/>
    <property type="match status" value="1"/>
</dbReference>
<evidence type="ECO:0000256" key="15">
    <source>
        <dbReference type="PROSITE-ProRule" id="PRU01015"/>
    </source>
</evidence>
<evidence type="ECO:0000256" key="9">
    <source>
        <dbReference type="ARBA" id="ARBA00022723"/>
    </source>
</evidence>
<keyword evidence="11" id="KW-0862">Zinc</keyword>
<accession>A0A6A6W6Z3</accession>
<dbReference type="Pfam" id="PF13649">
    <property type="entry name" value="Methyltransf_25"/>
    <property type="match status" value="1"/>
</dbReference>
<organism evidence="20 21">
    <name type="scientific">Pseudovirgaria hyperparasitica</name>
    <dbReference type="NCBI Taxonomy" id="470096"/>
    <lineage>
        <taxon>Eukaryota</taxon>
        <taxon>Fungi</taxon>
        <taxon>Dikarya</taxon>
        <taxon>Ascomycota</taxon>
        <taxon>Pezizomycotina</taxon>
        <taxon>Dothideomycetes</taxon>
        <taxon>Dothideomycetes incertae sedis</taxon>
        <taxon>Acrospermales</taxon>
        <taxon>Acrospermaceae</taxon>
        <taxon>Pseudovirgaria</taxon>
    </lineage>
</organism>
<keyword evidence="5" id="KW-0597">Phosphoprotein</keyword>
<dbReference type="GO" id="GO:0005634">
    <property type="term" value="C:nucleus"/>
    <property type="evidence" value="ECO:0007669"/>
    <property type="project" value="UniProtKB-SubCell"/>
</dbReference>
<comment type="catalytic activity">
    <reaction evidence="13">
        <text>L-arginyl-[protein] + 2 S-adenosyl-L-methionine = N(omega),N(omega)-dimethyl-L-arginyl-[protein] + 2 S-adenosyl-L-homocysteine + 2 H(+)</text>
        <dbReference type="Rhea" id="RHEA:48096"/>
        <dbReference type="Rhea" id="RHEA-COMP:10532"/>
        <dbReference type="Rhea" id="RHEA-COMP:11991"/>
        <dbReference type="ChEBI" id="CHEBI:15378"/>
        <dbReference type="ChEBI" id="CHEBI:29965"/>
        <dbReference type="ChEBI" id="CHEBI:57856"/>
        <dbReference type="ChEBI" id="CHEBI:59789"/>
        <dbReference type="ChEBI" id="CHEBI:61897"/>
        <dbReference type="EC" id="2.1.1.319"/>
    </reaction>
    <physiologicalReaction direction="left-to-right" evidence="13">
        <dbReference type="Rhea" id="RHEA:48097"/>
    </physiologicalReaction>
</comment>
<evidence type="ECO:0000256" key="5">
    <source>
        <dbReference type="ARBA" id="ARBA00022553"/>
    </source>
</evidence>
<evidence type="ECO:0000256" key="7">
    <source>
        <dbReference type="ARBA" id="ARBA00022679"/>
    </source>
</evidence>
<dbReference type="GO" id="GO:0042054">
    <property type="term" value="F:histone methyltransferase activity"/>
    <property type="evidence" value="ECO:0007669"/>
    <property type="project" value="TreeGrafter"/>
</dbReference>
<name>A0A6A6W6Z3_9PEZI</name>
<keyword evidence="8 15" id="KW-0949">S-adenosyl-L-methionine</keyword>
<feature type="compositionally biased region" description="Acidic residues" evidence="16">
    <location>
        <begin position="17"/>
        <end position="33"/>
    </location>
</feature>
<dbReference type="PANTHER" id="PTHR11006">
    <property type="entry name" value="PROTEIN ARGININE N-METHYLTRANSFERASE"/>
    <property type="match status" value="1"/>
</dbReference>
<reference evidence="20" key="1">
    <citation type="journal article" date="2020" name="Stud. Mycol.">
        <title>101 Dothideomycetes genomes: a test case for predicting lifestyles and emergence of pathogens.</title>
        <authorList>
            <person name="Haridas S."/>
            <person name="Albert R."/>
            <person name="Binder M."/>
            <person name="Bloem J."/>
            <person name="Labutti K."/>
            <person name="Salamov A."/>
            <person name="Andreopoulos B."/>
            <person name="Baker S."/>
            <person name="Barry K."/>
            <person name="Bills G."/>
            <person name="Bluhm B."/>
            <person name="Cannon C."/>
            <person name="Castanera R."/>
            <person name="Culley D."/>
            <person name="Daum C."/>
            <person name="Ezra D."/>
            <person name="Gonzalez J."/>
            <person name="Henrissat B."/>
            <person name="Kuo A."/>
            <person name="Liang C."/>
            <person name="Lipzen A."/>
            <person name="Lutzoni F."/>
            <person name="Magnuson J."/>
            <person name="Mondo S."/>
            <person name="Nolan M."/>
            <person name="Ohm R."/>
            <person name="Pangilinan J."/>
            <person name="Park H.-J."/>
            <person name="Ramirez L."/>
            <person name="Alfaro M."/>
            <person name="Sun H."/>
            <person name="Tritt A."/>
            <person name="Yoshinaga Y."/>
            <person name="Zwiers L.-H."/>
            <person name="Turgeon B."/>
            <person name="Goodwin S."/>
            <person name="Spatafora J."/>
            <person name="Crous P."/>
            <person name="Grigoriev I."/>
        </authorList>
    </citation>
    <scope>NUCLEOTIDE SEQUENCE</scope>
    <source>
        <strain evidence="20">CBS 121739</strain>
    </source>
</reference>
<dbReference type="PROSITE" id="PS51678">
    <property type="entry name" value="SAM_MT_PRMT"/>
    <property type="match status" value="1"/>
</dbReference>
<dbReference type="GO" id="GO:0008270">
    <property type="term" value="F:zinc ion binding"/>
    <property type="evidence" value="ECO:0007669"/>
    <property type="project" value="UniProtKB-KW"/>
</dbReference>
<dbReference type="Pfam" id="PF22528">
    <property type="entry name" value="PRMT_C"/>
    <property type="match status" value="1"/>
</dbReference>
<protein>
    <recommendedName>
        <fullName evidence="3">type I protein arginine methyltransferase</fullName>
        <ecNumber evidence="3">2.1.1.319</ecNumber>
    </recommendedName>
</protein>
<dbReference type="GO" id="GO:0035242">
    <property type="term" value="F:protein-arginine omega-N asymmetric methyltransferase activity"/>
    <property type="evidence" value="ECO:0007669"/>
    <property type="project" value="UniProtKB-EC"/>
</dbReference>
<evidence type="ECO:0000256" key="4">
    <source>
        <dbReference type="ARBA" id="ARBA00022490"/>
    </source>
</evidence>